<dbReference type="EMBL" id="PEWZ01000088">
    <property type="protein sequence ID" value="PIU34860.1"/>
    <property type="molecule type" value="Genomic_DNA"/>
</dbReference>
<organism evidence="1 2">
    <name type="scientific">Candidatus Shapirobacteria bacterium CG07_land_8_20_14_0_80_39_18</name>
    <dbReference type="NCBI Taxonomy" id="1974882"/>
    <lineage>
        <taxon>Bacteria</taxon>
        <taxon>Candidatus Shapironibacteriota</taxon>
    </lineage>
</organism>
<name>A0A2M6YRA5_9BACT</name>
<sequence>MTSRDKFYKVYANLPLGLREEIVVVIDGQPISWQVAKMEIDNNTQTGEKILSKLEALKII</sequence>
<protein>
    <submittedName>
        <fullName evidence="1">Uncharacterized protein</fullName>
    </submittedName>
</protein>
<dbReference type="AlphaFoldDB" id="A0A2M6YRA5"/>
<evidence type="ECO:0000313" key="2">
    <source>
        <dbReference type="Proteomes" id="UP000229502"/>
    </source>
</evidence>
<accession>A0A2M6YRA5</accession>
<dbReference type="Proteomes" id="UP000229502">
    <property type="component" value="Unassembled WGS sequence"/>
</dbReference>
<proteinExistence type="predicted"/>
<evidence type="ECO:0000313" key="1">
    <source>
        <dbReference type="EMBL" id="PIU34860.1"/>
    </source>
</evidence>
<gene>
    <name evidence="1" type="ORF">COT03_01790</name>
</gene>
<reference evidence="2" key="1">
    <citation type="submission" date="2017-09" db="EMBL/GenBank/DDBJ databases">
        <title>Depth-based differentiation of microbial function through sediment-hosted aquifers and enrichment of novel symbionts in the deep terrestrial subsurface.</title>
        <authorList>
            <person name="Probst A.J."/>
            <person name="Ladd B."/>
            <person name="Jarett J.K."/>
            <person name="Geller-Mcgrath D.E."/>
            <person name="Sieber C.M.K."/>
            <person name="Emerson J.B."/>
            <person name="Anantharaman K."/>
            <person name="Thomas B.C."/>
            <person name="Malmstrom R."/>
            <person name="Stieglmeier M."/>
            <person name="Klingl A."/>
            <person name="Woyke T."/>
            <person name="Ryan C.M."/>
            <person name="Banfield J.F."/>
        </authorList>
    </citation>
    <scope>NUCLEOTIDE SEQUENCE [LARGE SCALE GENOMIC DNA]</scope>
</reference>
<comment type="caution">
    <text evidence="1">The sequence shown here is derived from an EMBL/GenBank/DDBJ whole genome shotgun (WGS) entry which is preliminary data.</text>
</comment>